<proteinExistence type="predicted"/>
<gene>
    <name evidence="2" type="ORF">QHF89_29295</name>
</gene>
<feature type="transmembrane region" description="Helical" evidence="1">
    <location>
        <begin position="71"/>
        <end position="93"/>
    </location>
</feature>
<comment type="caution">
    <text evidence="2">The sequence shown here is derived from an EMBL/GenBank/DDBJ whole genome shotgun (WGS) entry which is preliminary data.</text>
</comment>
<keyword evidence="3" id="KW-1185">Reference proteome</keyword>
<organism evidence="2 3">
    <name type="scientific">Polyangium sorediatum</name>
    <dbReference type="NCBI Taxonomy" id="889274"/>
    <lineage>
        <taxon>Bacteria</taxon>
        <taxon>Pseudomonadati</taxon>
        <taxon>Myxococcota</taxon>
        <taxon>Polyangia</taxon>
        <taxon>Polyangiales</taxon>
        <taxon>Polyangiaceae</taxon>
        <taxon>Polyangium</taxon>
    </lineage>
</organism>
<protein>
    <submittedName>
        <fullName evidence="2">Uncharacterized protein</fullName>
    </submittedName>
</protein>
<accession>A0ABT6NZ53</accession>
<keyword evidence="1" id="KW-0812">Transmembrane</keyword>
<evidence type="ECO:0000313" key="2">
    <source>
        <dbReference type="EMBL" id="MDI1433630.1"/>
    </source>
</evidence>
<evidence type="ECO:0000313" key="3">
    <source>
        <dbReference type="Proteomes" id="UP001160301"/>
    </source>
</evidence>
<dbReference type="EMBL" id="JARZHI010000032">
    <property type="protein sequence ID" value="MDI1433630.1"/>
    <property type="molecule type" value="Genomic_DNA"/>
</dbReference>
<sequence length="96" mass="10086">MSGGLISHNDGPPVARCVRCSAVAAGPCARCHAPVCGDCCVLTEGGARVWAICLACEDRGGRSLRRGWITLLGWIAVPIAGLAALVALLEWFARRR</sequence>
<dbReference type="RefSeq" id="WP_136970029.1">
    <property type="nucleotide sequence ID" value="NZ_JARZHI010000032.1"/>
</dbReference>
<keyword evidence="1" id="KW-1133">Transmembrane helix</keyword>
<name>A0ABT6NZ53_9BACT</name>
<reference evidence="2 3" key="1">
    <citation type="submission" date="2023-04" db="EMBL/GenBank/DDBJ databases">
        <title>The genome sequence of Polyangium sorediatum DSM14670.</title>
        <authorList>
            <person name="Zhang X."/>
        </authorList>
    </citation>
    <scope>NUCLEOTIDE SEQUENCE [LARGE SCALE GENOMIC DNA]</scope>
    <source>
        <strain evidence="2 3">DSM 14670</strain>
    </source>
</reference>
<keyword evidence="1" id="KW-0472">Membrane</keyword>
<evidence type="ECO:0000256" key="1">
    <source>
        <dbReference type="SAM" id="Phobius"/>
    </source>
</evidence>
<dbReference type="Proteomes" id="UP001160301">
    <property type="component" value="Unassembled WGS sequence"/>
</dbReference>